<dbReference type="OrthoDB" id="10689553at2759"/>
<feature type="compositionally biased region" description="Low complexity" evidence="1">
    <location>
        <begin position="750"/>
        <end position="768"/>
    </location>
</feature>
<feature type="compositionally biased region" description="Polar residues" evidence="1">
    <location>
        <begin position="1058"/>
        <end position="1078"/>
    </location>
</feature>
<reference evidence="2" key="1">
    <citation type="journal article" date="2020" name="bioRxiv">
        <title>Comparative genomics of Chlamydomonas.</title>
        <authorList>
            <person name="Craig R.J."/>
            <person name="Hasan A.R."/>
            <person name="Ness R.W."/>
            <person name="Keightley P.D."/>
        </authorList>
    </citation>
    <scope>NUCLEOTIDE SEQUENCE</scope>
    <source>
        <strain evidence="2">CCAP 11/173</strain>
    </source>
</reference>
<feature type="region of interest" description="Disordered" evidence="1">
    <location>
        <begin position="422"/>
        <end position="441"/>
    </location>
</feature>
<feature type="compositionally biased region" description="Low complexity" evidence="1">
    <location>
        <begin position="455"/>
        <end position="467"/>
    </location>
</feature>
<feature type="compositionally biased region" description="Low complexity" evidence="1">
    <location>
        <begin position="705"/>
        <end position="721"/>
    </location>
</feature>
<feature type="compositionally biased region" description="Low complexity" evidence="1">
    <location>
        <begin position="115"/>
        <end position="138"/>
    </location>
</feature>
<feature type="compositionally biased region" description="Low complexity" evidence="1">
    <location>
        <begin position="608"/>
        <end position="625"/>
    </location>
</feature>
<dbReference type="EMBL" id="JAEHOD010000013">
    <property type="protein sequence ID" value="KAG2449587.1"/>
    <property type="molecule type" value="Genomic_DNA"/>
</dbReference>
<feature type="region of interest" description="Disordered" evidence="1">
    <location>
        <begin position="1043"/>
        <end position="1141"/>
    </location>
</feature>
<feature type="region of interest" description="Disordered" evidence="1">
    <location>
        <begin position="484"/>
        <end position="625"/>
    </location>
</feature>
<feature type="compositionally biased region" description="Gly residues" evidence="1">
    <location>
        <begin position="205"/>
        <end position="214"/>
    </location>
</feature>
<feature type="region of interest" description="Disordered" evidence="1">
    <location>
        <begin position="888"/>
        <end position="913"/>
    </location>
</feature>
<sequence>MPSQLQSQQARRRAASSPAEAGVQQYVGTAVDAADYDEPRQGARAGGGGGTGAYGYSGGGERDGTSDGSPEPGSVVASDSGYLLHSALALDSSSAARSSMGRASTTSGGGGGGSANATAAAANATANAPGGTATPPGRFRAYSGRADSAAEYSPGGRVAVPDSAAGDGVGGNGSPSQQQRRRASALIAGISAAAGALASVAAGKVPGGGSGGGDANRRSTSSGQQRFLAALPHLQRDRSGDLQGVPAAPGLAWSEAPGAVHPAGGGSAAMAYEEFSGLGSADTSASGGLLGVRQEALGSSGLTRQASSTRLQQQLQQYYQIREVREDDEGAEEEEEGPDAGSEVLESAMFGTSSLRFSFSDGKPLGAGAGAGDRRAVSGGSSAAAAFAAATANAAGLTYPRDAFCGTNAGAAGPRGNVRATTGSGVGVVPGRGALSTDELRRRTTSTFEGSLAMGPTGSPGAPSPTSTGGGFYANIIGVSAVATGARREQQQQQQQQSALGAPSSNRAARFTETDFSAAIGGSGSPNQRARSFTAAGGSGRALVPSMGGSAVAAGLPSAPSPTRSSGGGSGAALASALSSPVPPNSGGLGSKLRRAAGGVPQWPPSRPTSQQQQPQLEPEQLIGGIGGSSASLSVAVAPSGLDSPSAGVATGRLTSAASMGSALHSAASVGLNSGGGTAGLTKAVSGRFGGRLTALSLAFASNPGDSNDGAGDVDSGAGDALGRPQYGPPPPTVVSPSLARLQHQQQQLQAHLRQQGGGNASATSPGTSGSGRRRFSNVQSAIAAAAPSPVPGAAYPDYAGRSPFGLAPGATAAAAAALDAPCALQPRFPGAGSNIGGILSAFDDINPGDDAAGTPAGGASPLGAAVPQQEVAGDGVAVGLDSAEPSLDAFGDDISPGAAGFTQDDAPSAPTAYRSTSFSRQQQQHAVLAMRKQQSMARAAAAGVIYVPSVGNVGSGASGATAAGSAGVVAGSCAPRQVPGGTQSGGAAAAAADQTVAAASMESALRLIRTSSSRRVSCAVGLVPEDDDDLPDTEAEAEAIRRRQTTTSGGGAIAAGPSNTSAPGTPVSGSSAQQVACSATAGPGSPCMRPTPPAMAPPGGSSFSGLGGARISAMLPGRSFRGLGGGTPTAASSNNQPSAE</sequence>
<protein>
    <submittedName>
        <fullName evidence="2">Uncharacterized protein</fullName>
    </submittedName>
</protein>
<feature type="compositionally biased region" description="Low complexity" evidence="1">
    <location>
        <begin position="93"/>
        <end position="106"/>
    </location>
</feature>
<gene>
    <name evidence="2" type="ORF">HYH02_005120</name>
</gene>
<evidence type="ECO:0000313" key="2">
    <source>
        <dbReference type="EMBL" id="KAG2449587.1"/>
    </source>
</evidence>
<comment type="caution">
    <text evidence="2">The sequence shown here is derived from an EMBL/GenBank/DDBJ whole genome shotgun (WGS) entry which is preliminary data.</text>
</comment>
<feature type="region of interest" description="Disordered" evidence="1">
    <location>
        <begin position="93"/>
        <end position="184"/>
    </location>
</feature>
<feature type="region of interest" description="Disordered" evidence="1">
    <location>
        <begin position="1"/>
        <end position="79"/>
    </location>
</feature>
<feature type="region of interest" description="Disordered" evidence="1">
    <location>
        <begin position="447"/>
        <end position="469"/>
    </location>
</feature>
<evidence type="ECO:0000256" key="1">
    <source>
        <dbReference type="SAM" id="MobiDB-lite"/>
    </source>
</evidence>
<feature type="region of interest" description="Disordered" evidence="1">
    <location>
        <begin position="202"/>
        <end position="266"/>
    </location>
</feature>
<accession>A0A836B740</accession>
<organism evidence="2 3">
    <name type="scientific">Chlamydomonas schloesseri</name>
    <dbReference type="NCBI Taxonomy" id="2026947"/>
    <lineage>
        <taxon>Eukaryota</taxon>
        <taxon>Viridiplantae</taxon>
        <taxon>Chlorophyta</taxon>
        <taxon>core chlorophytes</taxon>
        <taxon>Chlorophyceae</taxon>
        <taxon>CS clade</taxon>
        <taxon>Chlamydomonadales</taxon>
        <taxon>Chlamydomonadaceae</taxon>
        <taxon>Chlamydomonas</taxon>
    </lineage>
</organism>
<keyword evidence="3" id="KW-1185">Reference proteome</keyword>
<evidence type="ECO:0000313" key="3">
    <source>
        <dbReference type="Proteomes" id="UP000613740"/>
    </source>
</evidence>
<feature type="region of interest" description="Disordered" evidence="1">
    <location>
        <begin position="704"/>
        <end position="737"/>
    </location>
</feature>
<proteinExistence type="predicted"/>
<feature type="compositionally biased region" description="Gly residues" evidence="1">
    <location>
        <begin position="44"/>
        <end position="59"/>
    </location>
</feature>
<dbReference type="Proteomes" id="UP000613740">
    <property type="component" value="Unassembled WGS sequence"/>
</dbReference>
<dbReference type="AlphaFoldDB" id="A0A836B740"/>
<feature type="compositionally biased region" description="Polar residues" evidence="1">
    <location>
        <begin position="1130"/>
        <end position="1141"/>
    </location>
</feature>
<name>A0A836B740_9CHLO</name>
<feature type="region of interest" description="Disordered" evidence="1">
    <location>
        <begin position="750"/>
        <end position="775"/>
    </location>
</feature>